<evidence type="ECO:0000256" key="1">
    <source>
        <dbReference type="SAM" id="MobiDB-lite"/>
    </source>
</evidence>
<evidence type="ECO:0000313" key="3">
    <source>
        <dbReference type="EMBL" id="TXE17302.1"/>
    </source>
</evidence>
<dbReference type="RefSeq" id="WP_028871241.1">
    <property type="nucleotide sequence ID" value="NZ_VOSB01000013.1"/>
</dbReference>
<dbReference type="STRING" id="1123037.GCA_000425305_01234"/>
<keyword evidence="2" id="KW-1133">Transmembrane helix</keyword>
<comment type="caution">
    <text evidence="3">The sequence shown here is derived from an EMBL/GenBank/DDBJ whole genome shotgun (WGS) entry which is preliminary data.</text>
</comment>
<accession>A0A5C7BDP0</accession>
<feature type="region of interest" description="Disordered" evidence="1">
    <location>
        <begin position="153"/>
        <end position="180"/>
    </location>
</feature>
<keyword evidence="2" id="KW-0472">Membrane</keyword>
<name>A0A5C7BDP0_9FLAO</name>
<feature type="transmembrane region" description="Helical" evidence="2">
    <location>
        <begin position="84"/>
        <end position="111"/>
    </location>
</feature>
<keyword evidence="4" id="KW-1185">Reference proteome</keyword>
<organism evidence="3 4">
    <name type="scientific">Psychroserpens burtonensis</name>
    <dbReference type="NCBI Taxonomy" id="49278"/>
    <lineage>
        <taxon>Bacteria</taxon>
        <taxon>Pseudomonadati</taxon>
        <taxon>Bacteroidota</taxon>
        <taxon>Flavobacteriia</taxon>
        <taxon>Flavobacteriales</taxon>
        <taxon>Flavobacteriaceae</taxon>
        <taxon>Psychroserpens</taxon>
    </lineage>
</organism>
<dbReference type="OrthoDB" id="1200560at2"/>
<reference evidence="3 4" key="1">
    <citation type="submission" date="2019-08" db="EMBL/GenBank/DDBJ databases">
        <title>Genome of Psychroserpens burtonensis ACAM 167.</title>
        <authorList>
            <person name="Bowman J.P."/>
        </authorList>
    </citation>
    <scope>NUCLEOTIDE SEQUENCE [LARGE SCALE GENOMIC DNA]</scope>
    <source>
        <strain evidence="3 4">ACAM 167</strain>
    </source>
</reference>
<evidence type="ECO:0000256" key="2">
    <source>
        <dbReference type="SAM" id="Phobius"/>
    </source>
</evidence>
<gene>
    <name evidence="3" type="ORF">ES692_09970</name>
</gene>
<evidence type="ECO:0000313" key="4">
    <source>
        <dbReference type="Proteomes" id="UP000321938"/>
    </source>
</evidence>
<dbReference type="Proteomes" id="UP000321938">
    <property type="component" value="Unassembled WGS sequence"/>
</dbReference>
<proteinExistence type="predicted"/>
<sequence length="180" mass="20074">MGADIIIFIIAILFGIFLYWRESNGNGMYRFVNKLVNSKELQMAADSKKGFIYQQAFLPRLIFVVTVVLIAALIVEFFTPISIFGSYLGISAFASFAAGTLIGTYVANLVLRSGQVLEEQSESLEGKFDNAVEKGKDFIEDLKSRDVKAVEEAKEEIKAEPKSKVEEKSARDRLKDKGLM</sequence>
<feature type="transmembrane region" description="Helical" evidence="2">
    <location>
        <begin position="57"/>
        <end position="78"/>
    </location>
</feature>
<dbReference type="EMBL" id="VOSB01000013">
    <property type="protein sequence ID" value="TXE17302.1"/>
    <property type="molecule type" value="Genomic_DNA"/>
</dbReference>
<feature type="transmembrane region" description="Helical" evidence="2">
    <location>
        <begin position="6"/>
        <end position="21"/>
    </location>
</feature>
<keyword evidence="2" id="KW-0812">Transmembrane</keyword>
<dbReference type="AlphaFoldDB" id="A0A5C7BDP0"/>
<protein>
    <submittedName>
        <fullName evidence="3">Uncharacterized protein</fullName>
    </submittedName>
</protein>